<dbReference type="PANTHER" id="PTHR37549:SF1">
    <property type="entry name" value="LIPOPROTEIN LPRI"/>
    <property type="match status" value="1"/>
</dbReference>
<reference evidence="4" key="1">
    <citation type="journal article" date="2019" name="Int. J. Syst. Evol. Microbiol.">
        <title>The Global Catalogue of Microorganisms (GCM) 10K type strain sequencing project: providing services to taxonomists for standard genome sequencing and annotation.</title>
        <authorList>
            <consortium name="The Broad Institute Genomics Platform"/>
            <consortium name="The Broad Institute Genome Sequencing Center for Infectious Disease"/>
            <person name="Wu L."/>
            <person name="Ma J."/>
        </authorList>
    </citation>
    <scope>NUCLEOTIDE SEQUENCE [LARGE SCALE GENOMIC DNA]</scope>
    <source>
        <strain evidence="4">KCTC 42875</strain>
    </source>
</reference>
<sequence length="204" mass="21488">MKVFPALLLLCPLLAPAAAEAAGFDCTKAVSWAERAICFEPALGRLDEQLGQRYEQALAASDSPDLLRTEQNRWLHDRRDACTSAGCLQSAYRERLRQLDRAIASAPPALVAPGTYRRESTGAAAELTVAALGSGRYSLRGQARPGAAPLTGEIAPRVGAADFVAGNCRLKLMFAPDLINVSGSGTGCGGPSAGLDGDYRRVTK</sequence>
<comment type="caution">
    <text evidence="3">The sequence shown here is derived from an EMBL/GenBank/DDBJ whole genome shotgun (WGS) entry which is preliminary data.</text>
</comment>
<evidence type="ECO:0000313" key="3">
    <source>
        <dbReference type="EMBL" id="MFC3552392.1"/>
    </source>
</evidence>
<keyword evidence="1" id="KW-0732">Signal</keyword>
<dbReference type="Pfam" id="PF07007">
    <property type="entry name" value="LprI"/>
    <property type="match status" value="1"/>
</dbReference>
<gene>
    <name evidence="3" type="ORF">ACFOLC_15410</name>
</gene>
<feature type="domain" description="Lysozyme inhibitor LprI-like N-terminal" evidence="2">
    <location>
        <begin position="26"/>
        <end position="99"/>
    </location>
</feature>
<accession>A0ABV7RUJ5</accession>
<evidence type="ECO:0000313" key="4">
    <source>
        <dbReference type="Proteomes" id="UP001595740"/>
    </source>
</evidence>
<evidence type="ECO:0000256" key="1">
    <source>
        <dbReference type="SAM" id="SignalP"/>
    </source>
</evidence>
<dbReference type="EMBL" id="JBHRXK010000011">
    <property type="protein sequence ID" value="MFC3552392.1"/>
    <property type="molecule type" value="Genomic_DNA"/>
</dbReference>
<dbReference type="RefSeq" id="WP_386760153.1">
    <property type="nucleotide sequence ID" value="NZ_JBHRXK010000011.1"/>
</dbReference>
<feature type="chain" id="PRO_5045534224" evidence="1">
    <location>
        <begin position="22"/>
        <end position="204"/>
    </location>
</feature>
<proteinExistence type="predicted"/>
<dbReference type="Proteomes" id="UP001595740">
    <property type="component" value="Unassembled WGS sequence"/>
</dbReference>
<keyword evidence="4" id="KW-1185">Reference proteome</keyword>
<evidence type="ECO:0000259" key="2">
    <source>
        <dbReference type="Pfam" id="PF07007"/>
    </source>
</evidence>
<dbReference type="InterPro" id="IPR009739">
    <property type="entry name" value="LprI-like_N"/>
</dbReference>
<dbReference type="InterPro" id="IPR052755">
    <property type="entry name" value="Lysozyme_Inhibitor_LprI"/>
</dbReference>
<protein>
    <submittedName>
        <fullName evidence="3">Lysozyme inhibitor LprI family protein</fullName>
    </submittedName>
</protein>
<name>A0ABV7RUJ5_9GAMM</name>
<dbReference type="PANTHER" id="PTHR37549">
    <property type="entry name" value="LIPOPROTEIN LPRI"/>
    <property type="match status" value="1"/>
</dbReference>
<feature type="signal peptide" evidence="1">
    <location>
        <begin position="1"/>
        <end position="21"/>
    </location>
</feature>
<organism evidence="3 4">
    <name type="scientific">Lysobacter cavernae</name>
    <dbReference type="NCBI Taxonomy" id="1685901"/>
    <lineage>
        <taxon>Bacteria</taxon>
        <taxon>Pseudomonadati</taxon>
        <taxon>Pseudomonadota</taxon>
        <taxon>Gammaproteobacteria</taxon>
        <taxon>Lysobacterales</taxon>
        <taxon>Lysobacteraceae</taxon>
        <taxon>Lysobacter</taxon>
    </lineage>
</organism>